<sequence>MSSFYHPLEQNKIRLLTFVDDTGASCTLEQVSLADAPTYACLSYAWQDGDTADTTAPQRHVAINSEPKPVRQNLHEALSHLAPIARSAGQKFWVDAICINQDDLDERAEQVKLMKHIYEQAATVMAWLGPVTANTELALGMMRSVSNFTHQHFNRHAQSTALHLWQAAISRQPFFENRPKNDVLTGWSEMVQMFKRAFWGRTWVHQEITGNNAMFYCGPWPFTWKELYAFNDFHGTYGGLRDMPEKYLLMISDGVDVGSPFFDLRVAQKNRTKSSTTLAKKQKLMALIRELRLTHCSDARDKVFAALPHATDVGNDRKADLLTVDYSRSVQETYIGVARHYLERDDLEILGYVGANCPDTECRPRRNTDESPLPSWVPDWRIPTRIRPLNSGGRTHRDYPSLYDPLPNTDSRLQITSSSLQIHAIIFDTLRTITPSPGREYESSQLKIKWSRLMKAWTPTLKDRDIKRILNADVQWTADEVSNTRGEVVDWELMDQPVEKMRPEHRDWRHNMRHFLRTVCRDRRAGRTKAGRIGIFPEAAVPGDLVAAFYGGHALYVVRPVHGREGTYNFLGECYIDGMMDGQLLDFVEKEGLNATMLTLI</sequence>
<dbReference type="Proteomes" id="UP001305779">
    <property type="component" value="Unassembled WGS sequence"/>
</dbReference>
<evidence type="ECO:0000313" key="3">
    <source>
        <dbReference type="Proteomes" id="UP001305779"/>
    </source>
</evidence>
<dbReference type="EMBL" id="JAXOVC010000009">
    <property type="protein sequence ID" value="KAK4497019.1"/>
    <property type="molecule type" value="Genomic_DNA"/>
</dbReference>
<evidence type="ECO:0000259" key="1">
    <source>
        <dbReference type="Pfam" id="PF06985"/>
    </source>
</evidence>
<name>A0ABR0E6H3_ZASCE</name>
<dbReference type="PANTHER" id="PTHR24148">
    <property type="entry name" value="ANKYRIN REPEAT DOMAIN-CONTAINING PROTEIN 39 HOMOLOG-RELATED"/>
    <property type="match status" value="1"/>
</dbReference>
<accession>A0ABR0E6H3</accession>
<dbReference type="InterPro" id="IPR052895">
    <property type="entry name" value="HetReg/Transcr_Mod"/>
</dbReference>
<dbReference type="Pfam" id="PF26639">
    <property type="entry name" value="Het-6_barrel"/>
    <property type="match status" value="1"/>
</dbReference>
<evidence type="ECO:0000313" key="2">
    <source>
        <dbReference type="EMBL" id="KAK4497019.1"/>
    </source>
</evidence>
<proteinExistence type="predicted"/>
<protein>
    <recommendedName>
        <fullName evidence="1">Heterokaryon incompatibility domain-containing protein</fullName>
    </recommendedName>
</protein>
<dbReference type="InterPro" id="IPR010730">
    <property type="entry name" value="HET"/>
</dbReference>
<gene>
    <name evidence="2" type="ORF">PRZ48_011468</name>
</gene>
<dbReference type="PANTHER" id="PTHR24148:SF73">
    <property type="entry name" value="HET DOMAIN PROTEIN (AFU_ORTHOLOGUE AFUA_8G01020)"/>
    <property type="match status" value="1"/>
</dbReference>
<reference evidence="2 3" key="1">
    <citation type="journal article" date="2023" name="G3 (Bethesda)">
        <title>A chromosome-level genome assembly of Zasmidium syzygii isolated from banana leaves.</title>
        <authorList>
            <person name="van Westerhoven A.C."/>
            <person name="Mehrabi R."/>
            <person name="Talebi R."/>
            <person name="Steentjes M.B.F."/>
            <person name="Corcolon B."/>
            <person name="Chong P.A."/>
            <person name="Kema G.H.J."/>
            <person name="Seidl M.F."/>
        </authorList>
    </citation>
    <scope>NUCLEOTIDE SEQUENCE [LARGE SCALE GENOMIC DNA]</scope>
    <source>
        <strain evidence="2 3">P124</strain>
    </source>
</reference>
<feature type="domain" description="Heterokaryon incompatibility" evidence="1">
    <location>
        <begin position="39"/>
        <end position="207"/>
    </location>
</feature>
<keyword evidence="3" id="KW-1185">Reference proteome</keyword>
<organism evidence="2 3">
    <name type="scientific">Zasmidium cellare</name>
    <name type="common">Wine cellar mold</name>
    <name type="synonym">Racodium cellare</name>
    <dbReference type="NCBI Taxonomy" id="395010"/>
    <lineage>
        <taxon>Eukaryota</taxon>
        <taxon>Fungi</taxon>
        <taxon>Dikarya</taxon>
        <taxon>Ascomycota</taxon>
        <taxon>Pezizomycotina</taxon>
        <taxon>Dothideomycetes</taxon>
        <taxon>Dothideomycetidae</taxon>
        <taxon>Mycosphaerellales</taxon>
        <taxon>Mycosphaerellaceae</taxon>
        <taxon>Zasmidium</taxon>
    </lineage>
</organism>
<dbReference type="Pfam" id="PF06985">
    <property type="entry name" value="HET"/>
    <property type="match status" value="1"/>
</dbReference>
<comment type="caution">
    <text evidence="2">The sequence shown here is derived from an EMBL/GenBank/DDBJ whole genome shotgun (WGS) entry which is preliminary data.</text>
</comment>